<sequence length="190" mass="21218">MDYQILSASSTAKTKDNWVGPGIYRLTSAVHDGKYLAVDDHNNLVVASGSQENNDPKQQWQIAYAGKMNLKGDSKEAFVTEFFLINVKTGSYLIDDDNDSLTMGVSPPTFNGKTRWILVNRRITEKNQAFDDRYIRKNTKDAKELACNGTEKAEAAKALACNGTAINFIDYVKDEPSNDCQWHIVDNIAE</sequence>
<reference evidence="1" key="2">
    <citation type="submission" date="2021-02" db="EMBL/GenBank/DDBJ databases">
        <title>Aspergillus chevalieri M1 genome sequence.</title>
        <authorList>
            <person name="Kadooka C."/>
            <person name="Mori K."/>
            <person name="Futagami T."/>
        </authorList>
    </citation>
    <scope>NUCLEOTIDE SEQUENCE</scope>
    <source>
        <strain evidence="1">M1</strain>
    </source>
</reference>
<dbReference type="KEGG" id="ache:ACHE_41014S"/>
<keyword evidence="2" id="KW-1185">Reference proteome</keyword>
<evidence type="ECO:0000313" key="2">
    <source>
        <dbReference type="Proteomes" id="UP000637239"/>
    </source>
</evidence>
<dbReference type="Proteomes" id="UP000637239">
    <property type="component" value="Chromosome 4"/>
</dbReference>
<dbReference type="GeneID" id="66982808"/>
<accession>A0A7R7VPK8</accession>
<evidence type="ECO:0000313" key="1">
    <source>
        <dbReference type="EMBL" id="BCR88450.1"/>
    </source>
</evidence>
<name>A0A7R7VPK8_ASPCH</name>
<organism evidence="1 2">
    <name type="scientific">Aspergillus chevalieri</name>
    <name type="common">Eurotium chevalieri</name>
    <dbReference type="NCBI Taxonomy" id="182096"/>
    <lineage>
        <taxon>Eukaryota</taxon>
        <taxon>Fungi</taxon>
        <taxon>Dikarya</taxon>
        <taxon>Ascomycota</taxon>
        <taxon>Pezizomycotina</taxon>
        <taxon>Eurotiomycetes</taxon>
        <taxon>Eurotiomycetidae</taxon>
        <taxon>Eurotiales</taxon>
        <taxon>Aspergillaceae</taxon>
        <taxon>Aspergillus</taxon>
        <taxon>Aspergillus subgen. Aspergillus</taxon>
    </lineage>
</organism>
<reference evidence="1" key="1">
    <citation type="submission" date="2021-01" db="EMBL/GenBank/DDBJ databases">
        <authorList>
            <consortium name="Aspergillus chevalieri M1 genome sequencing consortium"/>
            <person name="Kazuki M."/>
            <person name="Futagami T."/>
        </authorList>
    </citation>
    <scope>NUCLEOTIDE SEQUENCE</scope>
    <source>
        <strain evidence="1">M1</strain>
    </source>
</reference>
<dbReference type="RefSeq" id="XP_043136972.1">
    <property type="nucleotide sequence ID" value="XM_043279277.1"/>
</dbReference>
<dbReference type="EMBL" id="AP024419">
    <property type="protein sequence ID" value="BCR88450.1"/>
    <property type="molecule type" value="Genomic_DNA"/>
</dbReference>
<dbReference type="Gene3D" id="2.80.10.50">
    <property type="match status" value="1"/>
</dbReference>
<gene>
    <name evidence="1" type="ORF">ACHE_41014S</name>
</gene>
<proteinExistence type="predicted"/>
<dbReference type="SUPFAM" id="SSF50370">
    <property type="entry name" value="Ricin B-like lectins"/>
    <property type="match status" value="1"/>
</dbReference>
<dbReference type="InterPro" id="IPR035992">
    <property type="entry name" value="Ricin_B-like_lectins"/>
</dbReference>
<protein>
    <submittedName>
        <fullName evidence="1">Uncharacterized protein</fullName>
    </submittedName>
</protein>
<dbReference type="AlphaFoldDB" id="A0A7R7VPK8"/>